<dbReference type="Proteomes" id="UP000252519">
    <property type="component" value="Unassembled WGS sequence"/>
</dbReference>
<gene>
    <name evidence="2" type="ORF">ANCCAN_23265</name>
</gene>
<feature type="region of interest" description="Disordered" evidence="1">
    <location>
        <begin position="176"/>
        <end position="213"/>
    </location>
</feature>
<feature type="compositionally biased region" description="Low complexity" evidence="1">
    <location>
        <begin position="185"/>
        <end position="203"/>
    </location>
</feature>
<dbReference type="EMBL" id="JOJR01001422">
    <property type="protein sequence ID" value="RCN30961.1"/>
    <property type="molecule type" value="Genomic_DNA"/>
</dbReference>
<feature type="region of interest" description="Disordered" evidence="1">
    <location>
        <begin position="1"/>
        <end position="65"/>
    </location>
</feature>
<evidence type="ECO:0000313" key="2">
    <source>
        <dbReference type="EMBL" id="RCN30961.1"/>
    </source>
</evidence>
<feature type="compositionally biased region" description="Basic and acidic residues" evidence="1">
    <location>
        <begin position="17"/>
        <end position="42"/>
    </location>
</feature>
<accession>A0A368FFH9</accession>
<feature type="region of interest" description="Disordered" evidence="1">
    <location>
        <begin position="120"/>
        <end position="148"/>
    </location>
</feature>
<evidence type="ECO:0000313" key="3">
    <source>
        <dbReference type="Proteomes" id="UP000252519"/>
    </source>
</evidence>
<proteinExistence type="predicted"/>
<protein>
    <submittedName>
        <fullName evidence="2">Uncharacterized protein</fullName>
    </submittedName>
</protein>
<keyword evidence="3" id="KW-1185">Reference proteome</keyword>
<comment type="caution">
    <text evidence="2">The sequence shown here is derived from an EMBL/GenBank/DDBJ whole genome shotgun (WGS) entry which is preliminary data.</text>
</comment>
<name>A0A368FFH9_ANCCA</name>
<evidence type="ECO:0000256" key="1">
    <source>
        <dbReference type="SAM" id="MobiDB-lite"/>
    </source>
</evidence>
<organism evidence="2 3">
    <name type="scientific">Ancylostoma caninum</name>
    <name type="common">Dog hookworm</name>
    <dbReference type="NCBI Taxonomy" id="29170"/>
    <lineage>
        <taxon>Eukaryota</taxon>
        <taxon>Metazoa</taxon>
        <taxon>Ecdysozoa</taxon>
        <taxon>Nematoda</taxon>
        <taxon>Chromadorea</taxon>
        <taxon>Rhabditida</taxon>
        <taxon>Rhabditina</taxon>
        <taxon>Rhabditomorpha</taxon>
        <taxon>Strongyloidea</taxon>
        <taxon>Ancylostomatidae</taxon>
        <taxon>Ancylostomatinae</taxon>
        <taxon>Ancylostoma</taxon>
    </lineage>
</organism>
<sequence length="269" mass="28351">MKKSEGQGAVRRSSGARSRDTPPIREKISLRFIEKQDRERPHSLPGQILHASSDKEEQDGLLGAAPATGEIARNLDFGIGELAEEFATLATLTPPPTPASVSNNSEVKCVSAAGAAGPEVEVLNDAPPPSVTSPSQARGLLPTPPRLPNNFTPLRPRLNHTQPIVIPNTNAVNAEGNRAAAGSDSGSSVSPTTPTSVSSSSSGSPPPTTNQKPSRLVRRFQYWCRVLQMVRDVVIRCVVTAMNATSTCASICASRFQLFTTAGCGTDTT</sequence>
<reference evidence="2 3" key="1">
    <citation type="submission" date="2014-10" db="EMBL/GenBank/DDBJ databases">
        <title>Draft genome of the hookworm Ancylostoma caninum.</title>
        <authorList>
            <person name="Mitreva M."/>
        </authorList>
    </citation>
    <scope>NUCLEOTIDE SEQUENCE [LARGE SCALE GENOMIC DNA]</scope>
    <source>
        <strain evidence="2 3">Baltimore</strain>
    </source>
</reference>
<dbReference type="AlphaFoldDB" id="A0A368FFH9"/>